<gene>
    <name evidence="2" type="ORF">A5844_000001</name>
</gene>
<feature type="compositionally biased region" description="Polar residues" evidence="1">
    <location>
        <begin position="797"/>
        <end position="815"/>
    </location>
</feature>
<dbReference type="EMBL" id="NGMO01000001">
    <property type="protein sequence ID" value="OTP11787.1"/>
    <property type="molecule type" value="Genomic_DNA"/>
</dbReference>
<organism evidence="2 3">
    <name type="scientific">Candidatus Enterococcus wittei</name>
    <dbReference type="NCBI Taxonomy" id="1987383"/>
    <lineage>
        <taxon>Bacteria</taxon>
        <taxon>Bacillati</taxon>
        <taxon>Bacillota</taxon>
        <taxon>Bacilli</taxon>
        <taxon>Lactobacillales</taxon>
        <taxon>Enterococcaceae</taxon>
        <taxon>Enterococcus</taxon>
    </lineage>
</organism>
<comment type="caution">
    <text evidence="2">The sequence shown here is derived from an EMBL/GenBank/DDBJ whole genome shotgun (WGS) entry which is preliminary data.</text>
</comment>
<accession>A0A2C9XPZ3</accession>
<dbReference type="STRING" id="1987383.A5844_000001"/>
<evidence type="ECO:0000256" key="1">
    <source>
        <dbReference type="SAM" id="MobiDB-lite"/>
    </source>
</evidence>
<dbReference type="AlphaFoldDB" id="A0A2C9XPZ3"/>
<protein>
    <submittedName>
        <fullName evidence="2">Uncharacterized protein</fullName>
    </submittedName>
</protein>
<name>A0A2C9XPZ3_9ENTE</name>
<feature type="non-terminal residue" evidence="2">
    <location>
        <position position="1"/>
    </location>
</feature>
<proteinExistence type="predicted"/>
<dbReference type="Proteomes" id="UP000194933">
    <property type="component" value="Unassembled WGS sequence"/>
</dbReference>
<reference evidence="2 3" key="1">
    <citation type="submission" date="2017-05" db="EMBL/GenBank/DDBJ databases">
        <title>The Genome Sequence of Enterococcus sp. 10A9_DIV0425.</title>
        <authorList>
            <consortium name="The Broad Institute Genomics Platform"/>
            <consortium name="The Broad Institute Genomic Center for Infectious Diseases"/>
            <person name="Earl A."/>
            <person name="Manson A."/>
            <person name="Schwartman J."/>
            <person name="Gilmore M."/>
            <person name="Abouelleil A."/>
            <person name="Cao P."/>
            <person name="Chapman S."/>
            <person name="Cusick C."/>
            <person name="Shea T."/>
            <person name="Young S."/>
            <person name="Neafsey D."/>
            <person name="Nusbaum C."/>
            <person name="Birren B."/>
        </authorList>
    </citation>
    <scope>NUCLEOTIDE SEQUENCE [LARGE SCALE GENOMIC DNA]</scope>
    <source>
        <strain evidence="2 3">10A9_DIV0425</strain>
    </source>
</reference>
<sequence>WVKKNVKQLLKKIDGLVKETPTLPKDVIRTYLPGKGLEVPVKRMENESYRLVTDLRSGDIYGNPFWLRGDRLERFKEPASFTKEQKALINRLTKEINPDQIFVVEPNLNPNAYGSGKVMSVSEKGKETKYFITIDGHTVPVRITPIEEHGVRYDVVEGEKVYPVNFNGKEWYFEPATSPFVSKKLAEELANKMDEFESIKDPSALSAPDEQTLMWNKYGRSYIKINDHYIPLIVLYKDWDWYHLVKKDTQQPMTVLLFEPENELFRLETSLDKELREGVRLSKVEAGPSQGIGRQVELPPPKTMPDPPGRGAEWNEFRNARDLEVEGEIIARLETYNVSMAPLSSFIPISTPVVYNNEKWLKEGLLKQIIENLPKKSPLDFRIYKGINFNDAPNFLKPFLFDLIKDYTKAQNQFQKSLEVCQELLTKERIAGTPQGQYLIKLFGLESVLDPEPILLEAVKRLEFISKKGMEFLQKTADWGYENILIVSTDLVPQVGSKKYRSRYMEYVSTNALMFPEDPECRLAIFADAFHLDPTIISGEELVEPKSQVIMHEVTHITSDTQDFIEYTRYPKGIIKSGEILLEEYKMKRPLIFKSEGYNNFVTQLALYQNRPDLSRRTVWRETEKNDMLRVNLQISDAEMVMIIIRDFAEGRDFEGVIRVARSLSEELLGDGLMFIVATLSFVFVSYDFEKDAELEMTQEQTTDNPDLKSEVTNEGEYSTTLKREKREVNMAEKSDCLTQSVSNQEINTELIEPITKRSLLNIVEKMNSKIQTFSSQQTGIASVQFTKQQSFLSLVNSSKGESNRMSQNHIHSTNKQKELNLQR</sequence>
<keyword evidence="3" id="KW-1185">Reference proteome</keyword>
<feature type="region of interest" description="Disordered" evidence="1">
    <location>
        <begin position="797"/>
        <end position="824"/>
    </location>
</feature>
<evidence type="ECO:0000313" key="3">
    <source>
        <dbReference type="Proteomes" id="UP000194933"/>
    </source>
</evidence>
<evidence type="ECO:0000313" key="2">
    <source>
        <dbReference type="EMBL" id="OTP11787.1"/>
    </source>
</evidence>